<evidence type="ECO:0000313" key="2">
    <source>
        <dbReference type="Proteomes" id="UP000269945"/>
    </source>
</evidence>
<reference evidence="1 2" key="1">
    <citation type="submission" date="2018-10" db="EMBL/GenBank/DDBJ databases">
        <authorList>
            <person name="Ekblom R."/>
            <person name="Jareborg N."/>
        </authorList>
    </citation>
    <scope>NUCLEOTIDE SEQUENCE [LARGE SCALE GENOMIC DNA]</scope>
    <source>
        <tissue evidence="1">Muscle</tissue>
    </source>
</reference>
<dbReference type="Proteomes" id="UP000269945">
    <property type="component" value="Unassembled WGS sequence"/>
</dbReference>
<organism evidence="1 2">
    <name type="scientific">Gulo gulo</name>
    <name type="common">Wolverine</name>
    <name type="synonym">Gluton</name>
    <dbReference type="NCBI Taxonomy" id="48420"/>
    <lineage>
        <taxon>Eukaryota</taxon>
        <taxon>Metazoa</taxon>
        <taxon>Chordata</taxon>
        <taxon>Craniata</taxon>
        <taxon>Vertebrata</taxon>
        <taxon>Euteleostomi</taxon>
        <taxon>Mammalia</taxon>
        <taxon>Eutheria</taxon>
        <taxon>Laurasiatheria</taxon>
        <taxon>Carnivora</taxon>
        <taxon>Caniformia</taxon>
        <taxon>Musteloidea</taxon>
        <taxon>Mustelidae</taxon>
        <taxon>Guloninae</taxon>
        <taxon>Gulo</taxon>
    </lineage>
</organism>
<keyword evidence="2" id="KW-1185">Reference proteome</keyword>
<dbReference type="EMBL" id="CYRY02032222">
    <property type="protein sequence ID" value="VCX10090.1"/>
    <property type="molecule type" value="Genomic_DNA"/>
</dbReference>
<comment type="caution">
    <text evidence="1">The sequence shown here is derived from an EMBL/GenBank/DDBJ whole genome shotgun (WGS) entry which is preliminary data.</text>
</comment>
<dbReference type="AlphaFoldDB" id="A0A9X9Q431"/>
<sequence>MLVSRLQAISSGVCPRCIAAPDRPSHPAGTAAFQLASWVC</sequence>
<protein>
    <submittedName>
        <fullName evidence="1">Uncharacterized protein</fullName>
    </submittedName>
</protein>
<proteinExistence type="predicted"/>
<name>A0A9X9Q431_GULGU</name>
<gene>
    <name evidence="1" type="ORF">BN2614_LOCUS1</name>
</gene>
<accession>A0A9X9Q431</accession>
<evidence type="ECO:0000313" key="1">
    <source>
        <dbReference type="EMBL" id="VCX10090.1"/>
    </source>
</evidence>
<feature type="non-terminal residue" evidence="1">
    <location>
        <position position="40"/>
    </location>
</feature>